<dbReference type="PRINTS" id="PR01021">
    <property type="entry name" value="OMPADOMAIN"/>
</dbReference>
<evidence type="ECO:0000256" key="8">
    <source>
        <dbReference type="ARBA" id="ARBA00023136"/>
    </source>
</evidence>
<proteinExistence type="inferred from homology"/>
<name>A0A855SGS5_PHOAN</name>
<feature type="signal peptide" evidence="12">
    <location>
        <begin position="1"/>
        <end position="21"/>
    </location>
</feature>
<keyword evidence="6" id="KW-0406">Ion transport</keyword>
<evidence type="ECO:0000313" key="14">
    <source>
        <dbReference type="EMBL" id="PSX08012.1"/>
    </source>
</evidence>
<dbReference type="PANTHER" id="PTHR30329">
    <property type="entry name" value="STATOR ELEMENT OF FLAGELLAR MOTOR COMPLEX"/>
    <property type="match status" value="1"/>
</dbReference>
<dbReference type="CDD" id="cd07185">
    <property type="entry name" value="OmpA_C-like"/>
    <property type="match status" value="1"/>
</dbReference>
<keyword evidence="8 10" id="KW-0472">Membrane</keyword>
<reference evidence="14 15" key="1">
    <citation type="submission" date="2018-01" db="EMBL/GenBank/DDBJ databases">
        <title>Whole genome sequencing of Histamine producing bacteria.</title>
        <authorList>
            <person name="Butler K."/>
        </authorList>
    </citation>
    <scope>NUCLEOTIDE SEQUENCE [LARGE SCALE GENOMIC DNA]</scope>
    <source>
        <strain evidence="14 15">A2-1</strain>
    </source>
</reference>
<evidence type="ECO:0000256" key="1">
    <source>
        <dbReference type="ARBA" id="ARBA00004571"/>
    </source>
</evidence>
<dbReference type="PROSITE" id="PS51123">
    <property type="entry name" value="OMPA_2"/>
    <property type="match status" value="1"/>
</dbReference>
<dbReference type="Proteomes" id="UP000241440">
    <property type="component" value="Unassembled WGS sequence"/>
</dbReference>
<dbReference type="GeneID" id="61229145"/>
<dbReference type="Gene3D" id="2.40.160.20">
    <property type="match status" value="1"/>
</dbReference>
<feature type="domain" description="OmpA-like" evidence="13">
    <location>
        <begin position="224"/>
        <end position="342"/>
    </location>
</feature>
<evidence type="ECO:0000256" key="10">
    <source>
        <dbReference type="PROSITE-ProRule" id="PRU00473"/>
    </source>
</evidence>
<evidence type="ECO:0000256" key="12">
    <source>
        <dbReference type="SAM" id="SignalP"/>
    </source>
</evidence>
<evidence type="ECO:0000256" key="7">
    <source>
        <dbReference type="ARBA" id="ARBA00023114"/>
    </source>
</evidence>
<keyword evidence="4" id="KW-1134">Transmembrane beta strand</keyword>
<dbReference type="InterPro" id="IPR036737">
    <property type="entry name" value="OmpA-like_sf"/>
</dbReference>
<dbReference type="GO" id="GO:0015288">
    <property type="term" value="F:porin activity"/>
    <property type="evidence" value="ECO:0007669"/>
    <property type="project" value="UniProtKB-KW"/>
</dbReference>
<keyword evidence="7" id="KW-0626">Porin</keyword>
<dbReference type="Pfam" id="PF00691">
    <property type="entry name" value="OmpA"/>
    <property type="match status" value="1"/>
</dbReference>
<dbReference type="Gene3D" id="3.30.1330.60">
    <property type="entry name" value="OmpA-like domain"/>
    <property type="match status" value="1"/>
</dbReference>
<organism evidence="14 15">
    <name type="scientific">Photobacterium angustum</name>
    <dbReference type="NCBI Taxonomy" id="661"/>
    <lineage>
        <taxon>Bacteria</taxon>
        <taxon>Pseudomonadati</taxon>
        <taxon>Pseudomonadota</taxon>
        <taxon>Gammaproteobacteria</taxon>
        <taxon>Vibrionales</taxon>
        <taxon>Vibrionaceae</taxon>
        <taxon>Photobacterium</taxon>
    </lineage>
</organism>
<evidence type="ECO:0000256" key="2">
    <source>
        <dbReference type="ARBA" id="ARBA00005710"/>
    </source>
</evidence>
<comment type="subcellular location">
    <subcellularLocation>
        <location evidence="1">Cell outer membrane</location>
        <topology evidence="1">Multi-pass membrane protein</topology>
    </subcellularLocation>
</comment>
<dbReference type="GO" id="GO:0006811">
    <property type="term" value="P:monoatomic ion transport"/>
    <property type="evidence" value="ECO:0007669"/>
    <property type="project" value="UniProtKB-KW"/>
</dbReference>
<dbReference type="GO" id="GO:0009279">
    <property type="term" value="C:cell outer membrane"/>
    <property type="evidence" value="ECO:0007669"/>
    <property type="project" value="UniProtKB-SubCell"/>
</dbReference>
<feature type="chain" id="PRO_5032274926" evidence="12">
    <location>
        <begin position="22"/>
        <end position="355"/>
    </location>
</feature>
<sequence length="355" mass="39000">MSKARFAILPLALLISGAVNAATVNPFYAGVRAGGVHYSDFDSKNYANGTYDQELQNRNAIDRDDFAAGLFMGYNVTPWFAIEGGYTWLGEATLKGDKYHNLGKVEQQAIDLVGKFTYQATDKVDLYTKVGGAWQFTRAKVEGVGSDRDDSLIATAGLGAEYHFTDNLSARAEYQYYHNMETKPTGTDTKFNWDANYYGVSLVYGWGAPAPVVAPVVEEVVEATTVQVEPVTVSIPFAFDSYKITHADKERLAPIAKRLQDNPETELVVVGHTDSKGAEAYNQKLSEERAQKVATFLMNEYNLDSSRVRAEGRGELDPVASNKTEAGRTDNRRVDVTASGYEMVQEAGSTVTVEQ</sequence>
<evidence type="ECO:0000259" key="13">
    <source>
        <dbReference type="PROSITE" id="PS51123"/>
    </source>
</evidence>
<dbReference type="SUPFAM" id="SSF56925">
    <property type="entry name" value="OMPA-like"/>
    <property type="match status" value="1"/>
</dbReference>
<dbReference type="RefSeq" id="WP_045081993.1">
    <property type="nucleotide sequence ID" value="NZ_JZSX01000001.1"/>
</dbReference>
<dbReference type="AlphaFoldDB" id="A0A855SGS5"/>
<feature type="region of interest" description="Disordered" evidence="11">
    <location>
        <begin position="312"/>
        <end position="332"/>
    </location>
</feature>
<accession>A0A855SGS5</accession>
<dbReference type="InterPro" id="IPR006664">
    <property type="entry name" value="OMP_bac"/>
</dbReference>
<keyword evidence="12" id="KW-0732">Signal</keyword>
<keyword evidence="5" id="KW-0812">Transmembrane</keyword>
<evidence type="ECO:0000256" key="6">
    <source>
        <dbReference type="ARBA" id="ARBA00023065"/>
    </source>
</evidence>
<dbReference type="InterPro" id="IPR011250">
    <property type="entry name" value="OMP/PagP_B-barrel"/>
</dbReference>
<keyword evidence="9" id="KW-0998">Cell outer membrane</keyword>
<dbReference type="GO" id="GO:0046930">
    <property type="term" value="C:pore complex"/>
    <property type="evidence" value="ECO:0007669"/>
    <property type="project" value="UniProtKB-KW"/>
</dbReference>
<dbReference type="PANTHER" id="PTHR30329:SF21">
    <property type="entry name" value="LIPOPROTEIN YIAD-RELATED"/>
    <property type="match status" value="1"/>
</dbReference>
<evidence type="ECO:0000256" key="5">
    <source>
        <dbReference type="ARBA" id="ARBA00022692"/>
    </source>
</evidence>
<dbReference type="InterPro" id="IPR050330">
    <property type="entry name" value="Bact_OuterMem_StrucFunc"/>
</dbReference>
<dbReference type="Pfam" id="PF01389">
    <property type="entry name" value="OmpA_membrane"/>
    <property type="match status" value="1"/>
</dbReference>
<comment type="similarity">
    <text evidence="2">Belongs to the outer membrane OOP (TC 1.B.6) superfamily. OmpA family.</text>
</comment>
<evidence type="ECO:0000256" key="9">
    <source>
        <dbReference type="ARBA" id="ARBA00023237"/>
    </source>
</evidence>
<evidence type="ECO:0000256" key="11">
    <source>
        <dbReference type="SAM" id="MobiDB-lite"/>
    </source>
</evidence>
<comment type="caution">
    <text evidence="14">The sequence shown here is derived from an EMBL/GenBank/DDBJ whole genome shotgun (WGS) entry which is preliminary data.</text>
</comment>
<protein>
    <submittedName>
        <fullName evidence="14">OmpA family protein</fullName>
    </submittedName>
</protein>
<evidence type="ECO:0000256" key="3">
    <source>
        <dbReference type="ARBA" id="ARBA00022448"/>
    </source>
</evidence>
<gene>
    <name evidence="14" type="ORF">C0W41_08350</name>
</gene>
<evidence type="ECO:0000256" key="4">
    <source>
        <dbReference type="ARBA" id="ARBA00022452"/>
    </source>
</evidence>
<dbReference type="InterPro" id="IPR006665">
    <property type="entry name" value="OmpA-like"/>
</dbReference>
<dbReference type="SUPFAM" id="SSF103088">
    <property type="entry name" value="OmpA-like"/>
    <property type="match status" value="1"/>
</dbReference>
<dbReference type="InterPro" id="IPR000498">
    <property type="entry name" value="OmpA-like_TM_dom"/>
</dbReference>
<evidence type="ECO:0000313" key="15">
    <source>
        <dbReference type="Proteomes" id="UP000241440"/>
    </source>
</evidence>
<dbReference type="EMBL" id="PYOY01000003">
    <property type="protein sequence ID" value="PSX08012.1"/>
    <property type="molecule type" value="Genomic_DNA"/>
</dbReference>
<keyword evidence="3" id="KW-0813">Transport</keyword>